<keyword evidence="10" id="KW-1185">Reference proteome</keyword>
<dbReference type="InterPro" id="IPR013783">
    <property type="entry name" value="Ig-like_fold"/>
</dbReference>
<accession>A0A098QTG9</accession>
<feature type="region of interest" description="Disordered" evidence="7">
    <location>
        <begin position="259"/>
        <end position="281"/>
    </location>
</feature>
<dbReference type="EMBL" id="JNUP01000067">
    <property type="protein sequence ID" value="KGE71180.1"/>
    <property type="molecule type" value="Genomic_DNA"/>
</dbReference>
<name>A0A098QTG9_9SPIO</name>
<dbReference type="InterPro" id="IPR032312">
    <property type="entry name" value="LacZ_4"/>
</dbReference>
<evidence type="ECO:0000256" key="4">
    <source>
        <dbReference type="ARBA" id="ARBA00022801"/>
    </source>
</evidence>
<dbReference type="GO" id="GO:0005990">
    <property type="term" value="P:lactose catabolic process"/>
    <property type="evidence" value="ECO:0007669"/>
    <property type="project" value="TreeGrafter"/>
</dbReference>
<evidence type="ECO:0000256" key="5">
    <source>
        <dbReference type="ARBA" id="ARBA00023295"/>
    </source>
</evidence>
<feature type="region of interest" description="Disordered" evidence="7">
    <location>
        <begin position="1030"/>
        <end position="1113"/>
    </location>
</feature>
<proteinExistence type="inferred from homology"/>
<feature type="compositionally biased region" description="Low complexity" evidence="7">
    <location>
        <begin position="1031"/>
        <end position="1041"/>
    </location>
</feature>
<evidence type="ECO:0000256" key="7">
    <source>
        <dbReference type="SAM" id="MobiDB-lite"/>
    </source>
</evidence>
<feature type="compositionally biased region" description="Polar residues" evidence="7">
    <location>
        <begin position="806"/>
        <end position="827"/>
    </location>
</feature>
<keyword evidence="4" id="KW-0378">Hydrolase</keyword>
<dbReference type="Proteomes" id="UP000029692">
    <property type="component" value="Unassembled WGS sequence"/>
</dbReference>
<evidence type="ECO:0000256" key="1">
    <source>
        <dbReference type="ARBA" id="ARBA00001412"/>
    </source>
</evidence>
<dbReference type="InterPro" id="IPR006104">
    <property type="entry name" value="Glyco_hydro_2_N"/>
</dbReference>
<dbReference type="PROSITE" id="PS00608">
    <property type="entry name" value="GLYCOSYL_HYDROL_F2_2"/>
    <property type="match status" value="1"/>
</dbReference>
<dbReference type="GO" id="GO:0030246">
    <property type="term" value="F:carbohydrate binding"/>
    <property type="evidence" value="ECO:0007669"/>
    <property type="project" value="InterPro"/>
</dbReference>
<dbReference type="InterPro" id="IPR036156">
    <property type="entry name" value="Beta-gal/glucu_dom_sf"/>
</dbReference>
<dbReference type="SUPFAM" id="SSF51445">
    <property type="entry name" value="(Trans)glycosidases"/>
    <property type="match status" value="1"/>
</dbReference>
<dbReference type="InterPro" id="IPR011013">
    <property type="entry name" value="Gal_mutarotase_sf_dom"/>
</dbReference>
<evidence type="ECO:0000313" key="10">
    <source>
        <dbReference type="Proteomes" id="UP000029692"/>
    </source>
</evidence>
<sequence>MKTHEIPSWMDPRQTSANILPSRPALLPYPDTASALKGLNASWDERLGRGGESPMTPWVQCLDGVWDFRFFSQAESAFAAIGTPDLRNPQGKIQVPGVWTMQGWDHPWYTNVIMPFPHKPPRVPDHNPTGLYHKRVSIPENWRGRRVVLRLGAAESCAYVYLNGSFIGMTKDSRLAAEFELPDAQPGDHSLEILVLRWSDGSFIEDQDQWWMGGIHRSVYLYSTDRVYLQDVFVSGDFNADQATGLLTLQVSLQGSAAASRPELEQRPQSSLDPWPGGPEARSLEPGWKLVAQISRNPVYTVRDPEEPAMMPLLTRLISGEYRASGHQIRAVVPMDGIEPWSSEQPNRYLVTLSLLDPRGRVVECTALNTGFRSVRVRDRQLLINGKAVLMKGVNRHEHHPRLGKTVPREDMIRDIRLLKQNNFNAVRTSHYPNTEEWYELCDRYGIYLVDEANIESHHYYDQLCREPDWAAAFLDRAVRMVQRDKNHPSIILWSLGNESGDGPHHRAMAAWIRSYDPSRPIQYEGSVRQEWGQGPFDFSRGRDVTEIICPMYPTIAEIIQWAQHPPQGEHRPLIMCEFSHAMGNSNGSFADYWKAVKAYPGLQGGFIWDWIDQGIEVDGPGRTILGVAAYKPGHPSLGTEASEQGRSPTRHYAYGGDFGDSPNDLSFCLNGIVWPDGTPHPAMDEIKSCFQPLDIQIIHRPQASPAPLECRITSRYDFVPTKNLGLELSALLDATPLGTSLQPLPSLTPGQSLAVCPDLPQPLALALKETLAPGSPGIRGELVVTARIVTLQDEEWAPRGHVIAQNQTSHGRWQGLESQENRNISDSGDARYSAPPGDAPSRIPAGAPGVNSPDAPGTTLPPVWPLLGLPCPVIWRAPTENDTFKAIPDGQPAALADWLAWGLDTALAESAPPQEPSPEHLGSGPWNYQTTVAGVDVVLTTQPLSRGFRLHAVFTVPPDRPRLPRLGIHLLLSPEFRHATWYGRGPGEGYPDRRQSTLLGVYRSSVQDMYQPYIVPQEHGHLQDLRWLELSTGPGTPSSAGPGGSLGSTGSFGSSGPAGSLGSADPAGSFGPTRPGGSLDSTGSVGSSGPGGSFGSAGRAEGETPARSGSGRRILVSRAWESPQNSENSQEGFSANISLFSLRDLTEARHTWDLPALGPDAPVHLILDAAHRGLGTATCGPDVLPEYEIAPGIHRLDVDIILDDAAPEE</sequence>
<dbReference type="GO" id="GO:0009341">
    <property type="term" value="C:beta-galactosidase complex"/>
    <property type="evidence" value="ECO:0007669"/>
    <property type="project" value="InterPro"/>
</dbReference>
<dbReference type="InterPro" id="IPR014718">
    <property type="entry name" value="GH-type_carb-bd"/>
</dbReference>
<evidence type="ECO:0000313" key="9">
    <source>
        <dbReference type="EMBL" id="KGE71180.1"/>
    </source>
</evidence>
<dbReference type="Pfam" id="PF16353">
    <property type="entry name" value="LacZ_4"/>
    <property type="match status" value="1"/>
</dbReference>
<dbReference type="PRINTS" id="PR00132">
    <property type="entry name" value="GLHYDRLASE2"/>
</dbReference>
<dbReference type="InterPro" id="IPR004199">
    <property type="entry name" value="B-gal_small/dom_5"/>
</dbReference>
<dbReference type="Gene3D" id="2.60.120.260">
    <property type="entry name" value="Galactose-binding domain-like"/>
    <property type="match status" value="1"/>
</dbReference>
<feature type="compositionally biased region" description="Gly residues" evidence="7">
    <location>
        <begin position="1087"/>
        <end position="1096"/>
    </location>
</feature>
<dbReference type="Gene3D" id="2.70.98.10">
    <property type="match status" value="2"/>
</dbReference>
<evidence type="ECO:0000256" key="3">
    <source>
        <dbReference type="ARBA" id="ARBA00012756"/>
    </source>
</evidence>
<protein>
    <recommendedName>
        <fullName evidence="3">beta-galactosidase</fullName>
        <ecNumber evidence="3">3.2.1.23</ecNumber>
    </recommendedName>
    <alternativeName>
        <fullName evidence="6">Lactase</fullName>
    </alternativeName>
</protein>
<evidence type="ECO:0000259" key="8">
    <source>
        <dbReference type="SMART" id="SM01038"/>
    </source>
</evidence>
<feature type="compositionally biased region" description="Low complexity" evidence="7">
    <location>
        <begin position="1049"/>
        <end position="1070"/>
    </location>
</feature>
<dbReference type="AlphaFoldDB" id="A0A098QTG9"/>
<dbReference type="InterPro" id="IPR017853">
    <property type="entry name" value="GH"/>
</dbReference>
<gene>
    <name evidence="9" type="ORF">DC28_11975</name>
</gene>
<dbReference type="InterPro" id="IPR006101">
    <property type="entry name" value="Glyco_hydro_2"/>
</dbReference>
<dbReference type="SUPFAM" id="SSF49785">
    <property type="entry name" value="Galactose-binding domain-like"/>
    <property type="match status" value="1"/>
</dbReference>
<dbReference type="SMART" id="SM01038">
    <property type="entry name" value="Bgal_small_N"/>
    <property type="match status" value="1"/>
</dbReference>
<organism evidence="9 10">
    <name type="scientific">Spirochaeta lutea</name>
    <dbReference type="NCBI Taxonomy" id="1480694"/>
    <lineage>
        <taxon>Bacteria</taxon>
        <taxon>Pseudomonadati</taxon>
        <taxon>Spirochaetota</taxon>
        <taxon>Spirochaetia</taxon>
        <taxon>Spirochaetales</taxon>
        <taxon>Spirochaetaceae</taxon>
        <taxon>Spirochaeta</taxon>
    </lineage>
</organism>
<dbReference type="RefSeq" id="WP_081942162.1">
    <property type="nucleotide sequence ID" value="NZ_JNUP01000067.1"/>
</dbReference>
<dbReference type="InterPro" id="IPR023232">
    <property type="entry name" value="Glyco_hydro_2_AS"/>
</dbReference>
<dbReference type="Pfam" id="PF02836">
    <property type="entry name" value="Glyco_hydro_2_C"/>
    <property type="match status" value="1"/>
</dbReference>
<dbReference type="Gene3D" id="2.60.40.10">
    <property type="entry name" value="Immunoglobulins"/>
    <property type="match status" value="2"/>
</dbReference>
<comment type="catalytic activity">
    <reaction evidence="1">
        <text>Hydrolysis of terminal non-reducing beta-D-galactose residues in beta-D-galactosides.</text>
        <dbReference type="EC" id="3.2.1.23"/>
    </reaction>
</comment>
<evidence type="ECO:0000256" key="2">
    <source>
        <dbReference type="ARBA" id="ARBA00007401"/>
    </source>
</evidence>
<dbReference type="InterPro" id="IPR050347">
    <property type="entry name" value="Bact_Beta-galactosidase"/>
</dbReference>
<dbReference type="GO" id="GO:0004565">
    <property type="term" value="F:beta-galactosidase activity"/>
    <property type="evidence" value="ECO:0007669"/>
    <property type="project" value="UniProtKB-EC"/>
</dbReference>
<dbReference type="SUPFAM" id="SSF74650">
    <property type="entry name" value="Galactose mutarotase-like"/>
    <property type="match status" value="2"/>
</dbReference>
<dbReference type="InterPro" id="IPR023230">
    <property type="entry name" value="Glyco_hydro_2_CS"/>
</dbReference>
<keyword evidence="5" id="KW-0326">Glycosidase</keyword>
<dbReference type="eggNOG" id="COG3250">
    <property type="taxonomic scope" value="Bacteria"/>
</dbReference>
<reference evidence="9 10" key="1">
    <citation type="submission" date="2014-05" db="EMBL/GenBank/DDBJ databases">
        <title>De novo Genome Sequence of Spirocheata sp.</title>
        <authorList>
            <person name="Shivani Y."/>
            <person name="Subhash Y."/>
            <person name="Tushar L."/>
            <person name="Sasikala C."/>
            <person name="Ramana C.V."/>
        </authorList>
    </citation>
    <scope>NUCLEOTIDE SEQUENCE [LARGE SCALE GENOMIC DNA]</scope>
    <source>
        <strain evidence="9 10">JC230</strain>
    </source>
</reference>
<comment type="similarity">
    <text evidence="2">Belongs to the glycosyl hydrolase 2 family.</text>
</comment>
<dbReference type="Gene3D" id="3.20.20.80">
    <property type="entry name" value="Glycosidases"/>
    <property type="match status" value="1"/>
</dbReference>
<dbReference type="InterPro" id="IPR008979">
    <property type="entry name" value="Galactose-bd-like_sf"/>
</dbReference>
<dbReference type="EC" id="3.2.1.23" evidence="3"/>
<dbReference type="SUPFAM" id="SSF49303">
    <property type="entry name" value="beta-Galactosidase/glucuronidase domain"/>
    <property type="match status" value="2"/>
</dbReference>
<dbReference type="Pfam" id="PF02837">
    <property type="entry name" value="Glyco_hydro_2_N"/>
    <property type="match status" value="1"/>
</dbReference>
<feature type="domain" description="Beta galactosidase small chain/" evidence="8">
    <location>
        <begin position="850"/>
        <end position="1202"/>
    </location>
</feature>
<dbReference type="STRING" id="1480694.DC28_11975"/>
<dbReference type="Pfam" id="PF02929">
    <property type="entry name" value="Bgal_small_N"/>
    <property type="match status" value="1"/>
</dbReference>
<dbReference type="InterPro" id="IPR006103">
    <property type="entry name" value="Glyco_hydro_2_cat"/>
</dbReference>
<dbReference type="PROSITE" id="PS00719">
    <property type="entry name" value="GLYCOSYL_HYDROL_F2_1"/>
    <property type="match status" value="1"/>
</dbReference>
<comment type="caution">
    <text evidence="9">The sequence shown here is derived from an EMBL/GenBank/DDBJ whole genome shotgun (WGS) entry which is preliminary data.</text>
</comment>
<dbReference type="OrthoDB" id="9801077at2"/>
<evidence type="ECO:0000256" key="6">
    <source>
        <dbReference type="ARBA" id="ARBA00032230"/>
    </source>
</evidence>
<feature type="region of interest" description="Disordered" evidence="7">
    <location>
        <begin position="806"/>
        <end position="858"/>
    </location>
</feature>
<dbReference type="PANTHER" id="PTHR46323">
    <property type="entry name" value="BETA-GALACTOSIDASE"/>
    <property type="match status" value="1"/>
</dbReference>
<dbReference type="PANTHER" id="PTHR46323:SF2">
    <property type="entry name" value="BETA-GALACTOSIDASE"/>
    <property type="match status" value="1"/>
</dbReference>